<protein>
    <recommendedName>
        <fullName evidence="1">DUF7580 domain-containing protein</fullName>
    </recommendedName>
</protein>
<evidence type="ECO:0000313" key="2">
    <source>
        <dbReference type="EMBL" id="KAK1671148.1"/>
    </source>
</evidence>
<comment type="caution">
    <text evidence="2">The sequence shown here is derived from an EMBL/GenBank/DDBJ whole genome shotgun (WGS) entry which is preliminary data.</text>
</comment>
<dbReference type="PANTHER" id="PTHR35186:SF4">
    <property type="entry name" value="PRION-INHIBITION AND PROPAGATION HELO DOMAIN-CONTAINING PROTEIN"/>
    <property type="match status" value="1"/>
</dbReference>
<dbReference type="PANTHER" id="PTHR35186">
    <property type="entry name" value="ANK_REP_REGION DOMAIN-CONTAINING PROTEIN"/>
    <property type="match status" value="1"/>
</dbReference>
<feature type="domain" description="DUF7580" evidence="1">
    <location>
        <begin position="386"/>
        <end position="579"/>
    </location>
</feature>
<keyword evidence="3" id="KW-1185">Reference proteome</keyword>
<dbReference type="AlphaFoldDB" id="A0AAJ0AC17"/>
<dbReference type="Pfam" id="PF24476">
    <property type="entry name" value="DUF7580"/>
    <property type="match status" value="1"/>
</dbReference>
<evidence type="ECO:0000313" key="3">
    <source>
        <dbReference type="Proteomes" id="UP001224890"/>
    </source>
</evidence>
<accession>A0AAJ0AC17</accession>
<organism evidence="2 3">
    <name type="scientific">Colletotrichum godetiae</name>
    <dbReference type="NCBI Taxonomy" id="1209918"/>
    <lineage>
        <taxon>Eukaryota</taxon>
        <taxon>Fungi</taxon>
        <taxon>Dikarya</taxon>
        <taxon>Ascomycota</taxon>
        <taxon>Pezizomycotina</taxon>
        <taxon>Sordariomycetes</taxon>
        <taxon>Hypocreomycetidae</taxon>
        <taxon>Glomerellales</taxon>
        <taxon>Glomerellaceae</taxon>
        <taxon>Colletotrichum</taxon>
        <taxon>Colletotrichum acutatum species complex</taxon>
    </lineage>
</organism>
<dbReference type="InterPro" id="IPR056002">
    <property type="entry name" value="DUF7580"/>
</dbReference>
<evidence type="ECO:0000259" key="1">
    <source>
        <dbReference type="Pfam" id="PF24476"/>
    </source>
</evidence>
<name>A0AAJ0AC17_9PEZI</name>
<dbReference type="Proteomes" id="UP001224890">
    <property type="component" value="Unassembled WGS sequence"/>
</dbReference>
<dbReference type="RefSeq" id="XP_060425151.1">
    <property type="nucleotide sequence ID" value="XM_060570064.1"/>
</dbReference>
<sequence length="593" mass="66358">MAELALGIVGVVPVVGFVLQSCKVVSKTLHDFRHCSAIIKRAQTSFTIQDRIFKNECQVLLRLVCQDLDTIDEMLDDPDHPEWTSKDLDREIIEWLGSNYNAYLYAVKACSEEIERLREHCKEFEVVYAQQQTGERLKATIRRLIKVQKSFKIAINDTEYCRLVENLRESTGALHLLRTQIQDLEEGRTLIRVKKRSPPLGEWAGVLETRRVSQALHRALSEAWNCGQAVHENHRVKLFAEGELDHNEIQLSLTLACRGNTQEPGFSTLAGLVVRSQTLSRSEHPPMLPPAGEEAPTAAKGVRVTQFNETALSVIANDVGLHRTDPHRLSCDLRSTKDFCRELTQGAQPASPKAVAACIGHLDVTTDPGYRHSFFPGLRDIVCRSQAVALSQILNPSTRDSISILDKLKLARSLVLVILRFHSTPWLSDLWRLQDLSIFSQSQGDLSKALETLHVGVGLMQKNTDRQGADFAEGFRVAASYQSTGVGYDQLLCGVDNLSLHSLGVALIQVDKWQMLEVETPDDIVKVRRMSRQGFSLGPQYGEITRNCLRCDFGHGYDLTKAKLQEAVHNNIVGVLEEMIAVLDLSEENDSSF</sequence>
<dbReference type="GeneID" id="85454590"/>
<proteinExistence type="predicted"/>
<reference evidence="2" key="1">
    <citation type="submission" date="2021-06" db="EMBL/GenBank/DDBJ databases">
        <title>Comparative genomics, transcriptomics and evolutionary studies reveal genomic signatures of adaptation to plant cell wall in hemibiotrophic fungi.</title>
        <authorList>
            <consortium name="DOE Joint Genome Institute"/>
            <person name="Baroncelli R."/>
            <person name="Diaz J.F."/>
            <person name="Benocci T."/>
            <person name="Peng M."/>
            <person name="Battaglia E."/>
            <person name="Haridas S."/>
            <person name="Andreopoulos W."/>
            <person name="Labutti K."/>
            <person name="Pangilinan J."/>
            <person name="Floch G.L."/>
            <person name="Makela M.R."/>
            <person name="Henrissat B."/>
            <person name="Grigoriev I.V."/>
            <person name="Crouch J.A."/>
            <person name="De Vries R.P."/>
            <person name="Sukno S.A."/>
            <person name="Thon M.R."/>
        </authorList>
    </citation>
    <scope>NUCLEOTIDE SEQUENCE</scope>
    <source>
        <strain evidence="2">CBS 193.32</strain>
    </source>
</reference>
<dbReference type="EMBL" id="JAHMHR010000050">
    <property type="protein sequence ID" value="KAK1671148.1"/>
    <property type="molecule type" value="Genomic_DNA"/>
</dbReference>
<gene>
    <name evidence="2" type="ORF">BDP55DRAFT_561203</name>
</gene>